<feature type="binding site" evidence="6">
    <location>
        <begin position="9"/>
        <end position="14"/>
    </location>
    <ligand>
        <name>NADP(+)</name>
        <dbReference type="ChEBI" id="CHEBI:58349"/>
    </ligand>
</feature>
<dbReference type="InterPro" id="IPR008927">
    <property type="entry name" value="6-PGluconate_DH-like_C_sf"/>
</dbReference>
<keyword evidence="2 4" id="KW-0521">NADP</keyword>
<evidence type="ECO:0000313" key="11">
    <source>
        <dbReference type="Proteomes" id="UP000739538"/>
    </source>
</evidence>
<reference evidence="10" key="2">
    <citation type="journal article" date="2021" name="Microbiome">
        <title>Successional dynamics and alternative stable states in a saline activated sludge microbial community over 9 years.</title>
        <authorList>
            <person name="Wang Y."/>
            <person name="Ye J."/>
            <person name="Ju F."/>
            <person name="Liu L."/>
            <person name="Boyd J.A."/>
            <person name="Deng Y."/>
            <person name="Parks D.H."/>
            <person name="Jiang X."/>
            <person name="Yin X."/>
            <person name="Woodcroft B.J."/>
            <person name="Tyson G.W."/>
            <person name="Hugenholtz P."/>
            <person name="Polz M.F."/>
            <person name="Zhang T."/>
        </authorList>
    </citation>
    <scope>NUCLEOTIDE SEQUENCE</scope>
    <source>
        <strain evidence="10">HKST-UBA02</strain>
    </source>
</reference>
<dbReference type="InterPro" id="IPR036291">
    <property type="entry name" value="NAD(P)-bd_dom_sf"/>
</dbReference>
<dbReference type="GO" id="GO:0005737">
    <property type="term" value="C:cytoplasm"/>
    <property type="evidence" value="ECO:0007669"/>
    <property type="project" value="UniProtKB-SubCell"/>
</dbReference>
<feature type="binding site" evidence="6">
    <location>
        <position position="59"/>
    </location>
    <ligand>
        <name>NADPH</name>
        <dbReference type="ChEBI" id="CHEBI:57783"/>
    </ligand>
</feature>
<organism evidence="10 11">
    <name type="scientific">Eiseniibacteriota bacterium</name>
    <dbReference type="NCBI Taxonomy" id="2212470"/>
    <lineage>
        <taxon>Bacteria</taxon>
        <taxon>Candidatus Eiseniibacteriota</taxon>
    </lineage>
</organism>
<name>A0A956SG36_UNCEI</name>
<keyword evidence="4" id="KW-0963">Cytoplasm</keyword>
<protein>
    <recommendedName>
        <fullName evidence="4 5">Pyrroline-5-carboxylate reductase</fullName>
        <shortName evidence="4">P5C reductase</shortName>
        <shortName evidence="4">P5CR</shortName>
        <ecNumber evidence="4 5">1.5.1.2</ecNumber>
    </recommendedName>
    <alternativeName>
        <fullName evidence="4">PCA reductase</fullName>
    </alternativeName>
</protein>
<evidence type="ECO:0000256" key="7">
    <source>
        <dbReference type="RuleBase" id="RU003903"/>
    </source>
</evidence>
<dbReference type="PIRSF" id="PIRSF000193">
    <property type="entry name" value="Pyrrol-5-carb_rd"/>
    <property type="match status" value="1"/>
</dbReference>
<gene>
    <name evidence="4 10" type="primary">proC</name>
    <name evidence="10" type="ORF">KDA27_14125</name>
</gene>
<dbReference type="Proteomes" id="UP000739538">
    <property type="component" value="Unassembled WGS sequence"/>
</dbReference>
<sequence length="274" mass="27936">MIDGRVAILGVGTMGEAILHGLRSGSDPLPRGSVRGTVRNANRATELSKKLKVAVGTDNVGAVASASVVIVSLKPINVVRVLGEVAAAGALDHGPLIISIAAGVRTEEIEAVVGPKCPVVRAMPNTPCAIGRGTIVLTGGRRAKKKHLTVAHSIFRPLGETLELEERHFDTVTGLSGSGPAFGYLMVEALADGGVMMGLPRDVAIRLASRTLLGAAEMVLATGAHPAALKDEVTTPAGCTIAGILALEDGKIRSTLARAVERAASCAAGLGKSK</sequence>
<dbReference type="InterPro" id="IPR029036">
    <property type="entry name" value="P5CR_dimer"/>
</dbReference>
<comment type="subcellular location">
    <subcellularLocation>
        <location evidence="4">Cytoplasm</location>
    </subcellularLocation>
</comment>
<comment type="caution">
    <text evidence="10">The sequence shown here is derived from an EMBL/GenBank/DDBJ whole genome shotgun (WGS) entry which is preliminary data.</text>
</comment>
<feature type="domain" description="Pyrroline-5-carboxylate reductase dimerisation" evidence="9">
    <location>
        <begin position="166"/>
        <end position="267"/>
    </location>
</feature>
<comment type="function">
    <text evidence="4">Catalyzes the reduction of 1-pyrroline-5-carboxylate (PCA) to L-proline.</text>
</comment>
<dbReference type="PANTHER" id="PTHR11645">
    <property type="entry name" value="PYRROLINE-5-CARBOXYLATE REDUCTASE"/>
    <property type="match status" value="1"/>
</dbReference>
<evidence type="ECO:0000313" key="10">
    <source>
        <dbReference type="EMBL" id="MCA9756938.1"/>
    </source>
</evidence>
<evidence type="ECO:0000256" key="3">
    <source>
        <dbReference type="ARBA" id="ARBA00023002"/>
    </source>
</evidence>
<dbReference type="PROSITE" id="PS00521">
    <property type="entry name" value="P5CR"/>
    <property type="match status" value="1"/>
</dbReference>
<dbReference type="InterPro" id="IPR000304">
    <property type="entry name" value="Pyrroline-COOH_reductase"/>
</dbReference>
<dbReference type="Gene3D" id="3.40.50.720">
    <property type="entry name" value="NAD(P)-binding Rossmann-like Domain"/>
    <property type="match status" value="1"/>
</dbReference>
<comment type="catalytic activity">
    <reaction evidence="4 7">
        <text>L-proline + NADP(+) = (S)-1-pyrroline-5-carboxylate + NADPH + 2 H(+)</text>
        <dbReference type="Rhea" id="RHEA:14109"/>
        <dbReference type="ChEBI" id="CHEBI:15378"/>
        <dbReference type="ChEBI" id="CHEBI:17388"/>
        <dbReference type="ChEBI" id="CHEBI:57783"/>
        <dbReference type="ChEBI" id="CHEBI:58349"/>
        <dbReference type="ChEBI" id="CHEBI:60039"/>
        <dbReference type="EC" id="1.5.1.2"/>
    </reaction>
</comment>
<evidence type="ECO:0000256" key="6">
    <source>
        <dbReference type="PIRSR" id="PIRSR000193-1"/>
    </source>
</evidence>
<dbReference type="Pfam" id="PF03807">
    <property type="entry name" value="F420_oxidored"/>
    <property type="match status" value="1"/>
</dbReference>
<evidence type="ECO:0000256" key="4">
    <source>
        <dbReference type="HAMAP-Rule" id="MF_01925"/>
    </source>
</evidence>
<feature type="domain" description="Pyrroline-5-carboxylate reductase catalytic N-terminal" evidence="8">
    <location>
        <begin position="5"/>
        <end position="103"/>
    </location>
</feature>
<dbReference type="EMBL" id="JAGQHS010000073">
    <property type="protein sequence ID" value="MCA9756938.1"/>
    <property type="molecule type" value="Genomic_DNA"/>
</dbReference>
<dbReference type="InterPro" id="IPR028939">
    <property type="entry name" value="P5C_Rdtase_cat_N"/>
</dbReference>
<keyword evidence="4 7" id="KW-0641">Proline biosynthesis</keyword>
<dbReference type="GO" id="GO:0004735">
    <property type="term" value="F:pyrroline-5-carboxylate reductase activity"/>
    <property type="evidence" value="ECO:0007669"/>
    <property type="project" value="UniProtKB-UniRule"/>
</dbReference>
<dbReference type="Gene3D" id="1.10.3730.10">
    <property type="entry name" value="ProC C-terminal domain-like"/>
    <property type="match status" value="1"/>
</dbReference>
<dbReference type="HAMAP" id="MF_01925">
    <property type="entry name" value="P5C_reductase"/>
    <property type="match status" value="1"/>
</dbReference>
<proteinExistence type="inferred from homology"/>
<evidence type="ECO:0000256" key="2">
    <source>
        <dbReference type="ARBA" id="ARBA00022857"/>
    </source>
</evidence>
<keyword evidence="3 4" id="KW-0560">Oxidoreductase</keyword>
<evidence type="ECO:0000256" key="5">
    <source>
        <dbReference type="NCBIfam" id="TIGR00112"/>
    </source>
</evidence>
<comment type="similarity">
    <text evidence="1 4 7">Belongs to the pyrroline-5-carboxylate reductase family.</text>
</comment>
<dbReference type="InterPro" id="IPR053790">
    <property type="entry name" value="P5CR-like_CS"/>
</dbReference>
<comment type="pathway">
    <text evidence="4 7">Amino-acid biosynthesis; L-proline biosynthesis; L-proline from L-glutamate 5-semialdehyde: step 1/1.</text>
</comment>
<keyword evidence="4 7" id="KW-0028">Amino-acid biosynthesis</keyword>
<dbReference type="AlphaFoldDB" id="A0A956SG36"/>
<dbReference type="SUPFAM" id="SSF48179">
    <property type="entry name" value="6-phosphogluconate dehydrogenase C-terminal domain-like"/>
    <property type="match status" value="1"/>
</dbReference>
<evidence type="ECO:0000259" key="9">
    <source>
        <dbReference type="Pfam" id="PF14748"/>
    </source>
</evidence>
<dbReference type="PANTHER" id="PTHR11645:SF0">
    <property type="entry name" value="PYRROLINE-5-CARBOXYLATE REDUCTASE 3"/>
    <property type="match status" value="1"/>
</dbReference>
<comment type="catalytic activity">
    <reaction evidence="4">
        <text>L-proline + NAD(+) = (S)-1-pyrroline-5-carboxylate + NADH + 2 H(+)</text>
        <dbReference type="Rhea" id="RHEA:14105"/>
        <dbReference type="ChEBI" id="CHEBI:15378"/>
        <dbReference type="ChEBI" id="CHEBI:17388"/>
        <dbReference type="ChEBI" id="CHEBI:57540"/>
        <dbReference type="ChEBI" id="CHEBI:57945"/>
        <dbReference type="ChEBI" id="CHEBI:60039"/>
        <dbReference type="EC" id="1.5.1.2"/>
    </reaction>
</comment>
<feature type="binding site" evidence="6">
    <location>
        <position position="37"/>
    </location>
    <ligand>
        <name>NADP(+)</name>
        <dbReference type="ChEBI" id="CHEBI:58349"/>
    </ligand>
</feature>
<dbReference type="Pfam" id="PF14748">
    <property type="entry name" value="P5CR_dimer"/>
    <property type="match status" value="1"/>
</dbReference>
<dbReference type="GO" id="GO:0055129">
    <property type="term" value="P:L-proline biosynthetic process"/>
    <property type="evidence" value="ECO:0007669"/>
    <property type="project" value="UniProtKB-UniRule"/>
</dbReference>
<evidence type="ECO:0000256" key="1">
    <source>
        <dbReference type="ARBA" id="ARBA00005525"/>
    </source>
</evidence>
<dbReference type="NCBIfam" id="TIGR00112">
    <property type="entry name" value="proC"/>
    <property type="match status" value="1"/>
</dbReference>
<reference evidence="10" key="1">
    <citation type="submission" date="2020-04" db="EMBL/GenBank/DDBJ databases">
        <authorList>
            <person name="Zhang T."/>
        </authorList>
    </citation>
    <scope>NUCLEOTIDE SEQUENCE</scope>
    <source>
        <strain evidence="10">HKST-UBA02</strain>
    </source>
</reference>
<dbReference type="SUPFAM" id="SSF51735">
    <property type="entry name" value="NAD(P)-binding Rossmann-fold domains"/>
    <property type="match status" value="1"/>
</dbReference>
<dbReference type="EC" id="1.5.1.2" evidence="4 5"/>
<accession>A0A956SG36</accession>
<evidence type="ECO:0000259" key="8">
    <source>
        <dbReference type="Pfam" id="PF03807"/>
    </source>
</evidence>
<dbReference type="FunFam" id="1.10.3730.10:FF:000001">
    <property type="entry name" value="Pyrroline-5-carboxylate reductase"/>
    <property type="match status" value="1"/>
</dbReference>